<dbReference type="AlphaFoldDB" id="A0ABD1ZVQ4"/>
<dbReference type="EMBL" id="JAUDFV010000167">
    <property type="protein sequence ID" value="KAL2712207.1"/>
    <property type="molecule type" value="Genomic_DNA"/>
</dbReference>
<sequence>MDLLRGGHRVHRINTTTGRVFRDRLGSHRKRSTRDSSVCRRYPIRSYPIRSDLPLLVILLFVVVVVVLLLLLRGVGPPPAGSVIVPALHSGVPPPLAPHTPDNSTLTERITPWHTVNHIKDHSS</sequence>
<keyword evidence="1" id="KW-1133">Transmembrane helix</keyword>
<proteinExistence type="predicted"/>
<evidence type="ECO:0000313" key="2">
    <source>
        <dbReference type="EMBL" id="KAL2712207.1"/>
    </source>
</evidence>
<dbReference type="Proteomes" id="UP001607302">
    <property type="component" value="Unassembled WGS sequence"/>
</dbReference>
<gene>
    <name evidence="2" type="ORF">V1478_018442</name>
</gene>
<comment type="caution">
    <text evidence="2">The sequence shown here is derived from an EMBL/GenBank/DDBJ whole genome shotgun (WGS) entry which is preliminary data.</text>
</comment>
<keyword evidence="1" id="KW-0812">Transmembrane</keyword>
<name>A0ABD1ZVQ4_VESSQ</name>
<feature type="transmembrane region" description="Helical" evidence="1">
    <location>
        <begin position="53"/>
        <end position="72"/>
    </location>
</feature>
<reference evidence="2 3" key="1">
    <citation type="journal article" date="2024" name="Ann. Entomol. Soc. Am.">
        <title>Genomic analyses of the southern and eastern yellowjacket wasps (Hymenoptera: Vespidae) reveal evolutionary signatures of social life.</title>
        <authorList>
            <person name="Catto M.A."/>
            <person name="Caine P.B."/>
            <person name="Orr S.E."/>
            <person name="Hunt B.G."/>
            <person name="Goodisman M.A.D."/>
        </authorList>
    </citation>
    <scope>NUCLEOTIDE SEQUENCE [LARGE SCALE GENOMIC DNA]</scope>
    <source>
        <strain evidence="2">233</strain>
        <tissue evidence="2">Head and thorax</tissue>
    </source>
</reference>
<organism evidence="2 3">
    <name type="scientific">Vespula squamosa</name>
    <name type="common">Southern yellow jacket</name>
    <name type="synonym">Wasp</name>
    <dbReference type="NCBI Taxonomy" id="30214"/>
    <lineage>
        <taxon>Eukaryota</taxon>
        <taxon>Metazoa</taxon>
        <taxon>Ecdysozoa</taxon>
        <taxon>Arthropoda</taxon>
        <taxon>Hexapoda</taxon>
        <taxon>Insecta</taxon>
        <taxon>Pterygota</taxon>
        <taxon>Neoptera</taxon>
        <taxon>Endopterygota</taxon>
        <taxon>Hymenoptera</taxon>
        <taxon>Apocrita</taxon>
        <taxon>Aculeata</taxon>
        <taxon>Vespoidea</taxon>
        <taxon>Vespidae</taxon>
        <taxon>Vespinae</taxon>
        <taxon>Vespula</taxon>
    </lineage>
</organism>
<protein>
    <submittedName>
        <fullName evidence="2">Uncharacterized protein</fullName>
    </submittedName>
</protein>
<evidence type="ECO:0000256" key="1">
    <source>
        <dbReference type="SAM" id="Phobius"/>
    </source>
</evidence>
<evidence type="ECO:0000313" key="3">
    <source>
        <dbReference type="Proteomes" id="UP001607302"/>
    </source>
</evidence>
<accession>A0ABD1ZVQ4</accession>
<keyword evidence="1" id="KW-0472">Membrane</keyword>
<keyword evidence="3" id="KW-1185">Reference proteome</keyword>